<evidence type="ECO:0000256" key="4">
    <source>
        <dbReference type="ARBA" id="ARBA00023125"/>
    </source>
</evidence>
<dbReference type="InterPro" id="IPR017856">
    <property type="entry name" value="Integrase-like_N"/>
</dbReference>
<keyword evidence="4 6" id="KW-0238">DNA-binding</keyword>
<sequence length="245" mass="26507">MSGHSKWSTIKHKKGAADAKRGKLFTKLIKEIVIAAKGGADIENNAKLRTAVLKARAANMPKDNIDKAIKKGAGETGANDYVELIYEGYAPGGVGLIIETLSDNKNRTAANVKSILTKAGGQLATTGAVSYQFKRMGVAIFSKEQVNAEELEELAIEIGAEDVIIEEESIEVTIEPNQFGSFLDALETAKIPVLNAEITMISDQKVSLDKEKTLKVLNLIERLEDDDDVQTVSSNLEIDSQMDLS</sequence>
<dbReference type="Gene3D" id="1.10.10.200">
    <property type="match status" value="1"/>
</dbReference>
<dbReference type="Gene3D" id="3.30.70.980">
    <property type="match status" value="2"/>
</dbReference>
<organism evidence="9 10">
    <name type="scientific">Entomospira entomophila</name>
    <dbReference type="NCBI Taxonomy" id="2719988"/>
    <lineage>
        <taxon>Bacteria</taxon>
        <taxon>Pseudomonadati</taxon>
        <taxon>Spirochaetota</taxon>
        <taxon>Spirochaetia</taxon>
        <taxon>Spirochaetales</taxon>
        <taxon>Spirochaetaceae</taxon>
        <taxon>Entomospira</taxon>
    </lineage>
</organism>
<keyword evidence="3 6" id="KW-0805">Transcription regulation</keyword>
<evidence type="ECO:0000256" key="2">
    <source>
        <dbReference type="ARBA" id="ARBA00022490"/>
    </source>
</evidence>
<dbReference type="GO" id="GO:0003677">
    <property type="term" value="F:DNA binding"/>
    <property type="evidence" value="ECO:0007669"/>
    <property type="project" value="UniProtKB-UniRule"/>
</dbReference>
<proteinExistence type="inferred from homology"/>
<dbReference type="Proteomes" id="UP000711995">
    <property type="component" value="Unassembled WGS sequence"/>
</dbReference>
<dbReference type="GO" id="GO:0005829">
    <property type="term" value="C:cytosol"/>
    <property type="evidence" value="ECO:0007669"/>
    <property type="project" value="TreeGrafter"/>
</dbReference>
<dbReference type="InterPro" id="IPR048300">
    <property type="entry name" value="TACO1_YebC-like_2nd/3rd_dom"/>
</dbReference>
<protein>
    <recommendedName>
        <fullName evidence="6">Probable transcriptional regulatory protein HCT14_04670</fullName>
    </recommendedName>
</protein>
<comment type="similarity">
    <text evidence="1 6">Belongs to the TACO1 family.</text>
</comment>
<evidence type="ECO:0000256" key="6">
    <source>
        <dbReference type="HAMAP-Rule" id="MF_00693"/>
    </source>
</evidence>
<evidence type="ECO:0000259" key="7">
    <source>
        <dbReference type="Pfam" id="PF01709"/>
    </source>
</evidence>
<dbReference type="InterPro" id="IPR026564">
    <property type="entry name" value="Transcrip_reg_TACO1-like_dom3"/>
</dbReference>
<evidence type="ECO:0000259" key="8">
    <source>
        <dbReference type="Pfam" id="PF20772"/>
    </source>
</evidence>
<evidence type="ECO:0000256" key="1">
    <source>
        <dbReference type="ARBA" id="ARBA00008724"/>
    </source>
</evidence>
<dbReference type="EMBL" id="JAATLJ010000001">
    <property type="protein sequence ID" value="NIZ40797.1"/>
    <property type="molecule type" value="Genomic_DNA"/>
</dbReference>
<keyword evidence="5 6" id="KW-0804">Transcription</keyword>
<keyword evidence="2 6" id="KW-0963">Cytoplasm</keyword>
<dbReference type="NCBIfam" id="NF001030">
    <property type="entry name" value="PRK00110.1"/>
    <property type="match status" value="1"/>
</dbReference>
<dbReference type="SUPFAM" id="SSF75625">
    <property type="entry name" value="YebC-like"/>
    <property type="match status" value="1"/>
</dbReference>
<keyword evidence="10" id="KW-1185">Reference proteome</keyword>
<dbReference type="RefSeq" id="WP_167700376.1">
    <property type="nucleotide sequence ID" value="NZ_CP118174.1"/>
</dbReference>
<dbReference type="PANTHER" id="PTHR12532">
    <property type="entry name" value="TRANSLATIONAL ACTIVATOR OF CYTOCHROME C OXIDASE 1"/>
    <property type="match status" value="1"/>
</dbReference>
<dbReference type="FunFam" id="1.10.10.200:FF:000002">
    <property type="entry name" value="Probable transcriptional regulatory protein CLM62_37755"/>
    <property type="match status" value="1"/>
</dbReference>
<dbReference type="NCBIfam" id="TIGR01033">
    <property type="entry name" value="YebC/PmpR family DNA-binding transcriptional regulator"/>
    <property type="match status" value="1"/>
</dbReference>
<dbReference type="HAMAP" id="MF_00693">
    <property type="entry name" value="Transcrip_reg_TACO1"/>
    <property type="match status" value="1"/>
</dbReference>
<comment type="subcellular location">
    <subcellularLocation>
        <location evidence="6">Cytoplasm</location>
    </subcellularLocation>
</comment>
<comment type="caution">
    <text evidence="9">The sequence shown here is derived from an EMBL/GenBank/DDBJ whole genome shotgun (WGS) entry which is preliminary data.</text>
</comment>
<gene>
    <name evidence="9" type="ORF">HCT14_04670</name>
</gene>
<reference evidence="9 10" key="1">
    <citation type="submission" date="2020-03" db="EMBL/GenBank/DDBJ databases">
        <title>Spirochaetal bacteria isolated from arthropods constitute a novel genus Entomospira genus novum within the order Spirochaetales.</title>
        <authorList>
            <person name="Grana-Miraglia L."/>
            <person name="Sikutova S."/>
            <person name="Fingerle V."/>
            <person name="Sing A."/>
            <person name="Castillo-Ramirez S."/>
            <person name="Margos G."/>
            <person name="Rudolf I."/>
        </authorList>
    </citation>
    <scope>NUCLEOTIDE SEQUENCE [LARGE SCALE GENOMIC DNA]</scope>
    <source>
        <strain evidence="9 10">BR193</strain>
    </source>
</reference>
<feature type="domain" description="TACO1/YebC-like second and third" evidence="7">
    <location>
        <begin position="81"/>
        <end position="236"/>
    </location>
</feature>
<dbReference type="Pfam" id="PF01709">
    <property type="entry name" value="Transcrip_reg"/>
    <property type="match status" value="1"/>
</dbReference>
<dbReference type="AlphaFoldDB" id="A0A968G925"/>
<dbReference type="InterPro" id="IPR049083">
    <property type="entry name" value="TACO1_YebC_N"/>
</dbReference>
<evidence type="ECO:0000256" key="3">
    <source>
        <dbReference type="ARBA" id="ARBA00023015"/>
    </source>
</evidence>
<dbReference type="InterPro" id="IPR002876">
    <property type="entry name" value="Transcrip_reg_TACO1-like"/>
</dbReference>
<evidence type="ECO:0000313" key="9">
    <source>
        <dbReference type="EMBL" id="NIZ40797.1"/>
    </source>
</evidence>
<dbReference type="PANTHER" id="PTHR12532:SF6">
    <property type="entry name" value="TRANSCRIPTIONAL REGULATORY PROTEIN YEBC-RELATED"/>
    <property type="match status" value="1"/>
</dbReference>
<dbReference type="NCBIfam" id="NF009044">
    <property type="entry name" value="PRK12378.1"/>
    <property type="match status" value="1"/>
</dbReference>
<evidence type="ECO:0000256" key="5">
    <source>
        <dbReference type="ARBA" id="ARBA00023163"/>
    </source>
</evidence>
<evidence type="ECO:0000313" key="10">
    <source>
        <dbReference type="Proteomes" id="UP000711995"/>
    </source>
</evidence>
<dbReference type="Pfam" id="PF20772">
    <property type="entry name" value="TACO1_YebC_N"/>
    <property type="match status" value="1"/>
</dbReference>
<name>A0A968G925_9SPIO</name>
<feature type="domain" description="TACO1/YebC-like N-terminal" evidence="8">
    <location>
        <begin position="5"/>
        <end position="75"/>
    </location>
</feature>
<dbReference type="GO" id="GO:0006355">
    <property type="term" value="P:regulation of DNA-templated transcription"/>
    <property type="evidence" value="ECO:0007669"/>
    <property type="project" value="UniProtKB-UniRule"/>
</dbReference>
<dbReference type="InterPro" id="IPR029072">
    <property type="entry name" value="YebC-like"/>
</dbReference>
<accession>A0A968G925</accession>